<protein>
    <submittedName>
        <fullName evidence="1">Uncharacterized protein</fullName>
    </submittedName>
</protein>
<gene>
    <name evidence="1" type="ORF">PEPMIC_01699</name>
</gene>
<dbReference type="HOGENOM" id="CLU_2410594_0_0_9"/>
<dbReference type="Proteomes" id="UP000003162">
    <property type="component" value="Unassembled WGS sequence"/>
</dbReference>
<reference evidence="1 2" key="1">
    <citation type="submission" date="2007-09" db="EMBL/GenBank/DDBJ databases">
        <title>Draft genome sequence of Peptostreptococcus micros (ATCC 33270).</title>
        <authorList>
            <person name="Sudarsanam P."/>
            <person name="Ley R."/>
            <person name="Guruge J."/>
            <person name="Turnbaugh P.J."/>
            <person name="Mahowald M."/>
            <person name="Liep D."/>
            <person name="Gordon J."/>
        </authorList>
    </citation>
    <scope>NUCLEOTIDE SEQUENCE [LARGE SCALE GENOMIC DNA]</scope>
    <source>
        <strain evidence="1 2">ATCC 33270</strain>
    </source>
</reference>
<evidence type="ECO:0000313" key="2">
    <source>
        <dbReference type="Proteomes" id="UP000003162"/>
    </source>
</evidence>
<name>A8SNJ9_9FIRM</name>
<evidence type="ECO:0000313" key="1">
    <source>
        <dbReference type="EMBL" id="EDP23893.1"/>
    </source>
</evidence>
<proteinExistence type="predicted"/>
<reference evidence="1 2" key="2">
    <citation type="submission" date="2007-09" db="EMBL/GenBank/DDBJ databases">
        <authorList>
            <person name="Fulton L."/>
            <person name="Clifton S."/>
            <person name="Fulton B."/>
            <person name="Xu J."/>
            <person name="Minx P."/>
            <person name="Pepin K.H."/>
            <person name="Johnson M."/>
            <person name="Thiruvilangam P."/>
            <person name="Bhonagiri V."/>
            <person name="Nash W.E."/>
            <person name="Mardis E.R."/>
            <person name="Wilson R.K."/>
        </authorList>
    </citation>
    <scope>NUCLEOTIDE SEQUENCE [LARGE SCALE GENOMIC DNA]</scope>
    <source>
        <strain evidence="1 2">ATCC 33270</strain>
    </source>
</reference>
<comment type="caution">
    <text evidence="1">The sequence shown here is derived from an EMBL/GenBank/DDBJ whole genome shotgun (WGS) entry which is preliminary data.</text>
</comment>
<sequence length="92" mass="11089">MIKFRLGFLPILNKSNYKLIIDELDNFFDLGVHNFSVNYFLPSGRGRFSDLRLSSEEMFYTYKSILDKLANKLKKDNILIFEKNMYYFIKKR</sequence>
<dbReference type="AlphaFoldDB" id="A8SNJ9"/>
<accession>A8SNJ9</accession>
<organism evidence="1 2">
    <name type="scientific">Parvimonas micra ATCC 33270</name>
    <dbReference type="NCBI Taxonomy" id="411465"/>
    <lineage>
        <taxon>Bacteria</taxon>
        <taxon>Bacillati</taxon>
        <taxon>Bacillota</taxon>
        <taxon>Tissierellia</taxon>
        <taxon>Tissierellales</taxon>
        <taxon>Peptoniphilaceae</taxon>
        <taxon>Parvimonas</taxon>
    </lineage>
</organism>
<dbReference type="EMBL" id="ABEE02000017">
    <property type="protein sequence ID" value="EDP23893.1"/>
    <property type="molecule type" value="Genomic_DNA"/>
</dbReference>